<dbReference type="PANTHER" id="PTHR23290">
    <property type="entry name" value="RRNA N6-ADENOSINE-METHYLTRANSFERASE METTL5"/>
    <property type="match status" value="1"/>
</dbReference>
<keyword evidence="2" id="KW-0808">Transferase</keyword>
<keyword evidence="2" id="KW-0489">Methyltransferase</keyword>
<organism evidence="2">
    <name type="scientific">Ignisphaera aggregans</name>
    <dbReference type="NCBI Taxonomy" id="334771"/>
    <lineage>
        <taxon>Archaea</taxon>
        <taxon>Thermoproteota</taxon>
        <taxon>Thermoprotei</taxon>
        <taxon>Desulfurococcales</taxon>
        <taxon>Desulfurococcaceae</taxon>
        <taxon>Ignisphaera</taxon>
    </lineage>
</organism>
<dbReference type="GO" id="GO:0008168">
    <property type="term" value="F:methyltransferase activity"/>
    <property type="evidence" value="ECO:0007669"/>
    <property type="project" value="UniProtKB-KW"/>
</dbReference>
<evidence type="ECO:0000259" key="1">
    <source>
        <dbReference type="Pfam" id="PF05175"/>
    </source>
</evidence>
<sequence length="212" mass="24140">MVRNKKELEIILEKTPKFKSPSKKLEQYKCDSSIASELLWNAYIYGDIKDRIIADFGCGTGILSYGALILGAKEVLCIDIDYNALSIAKKFLGNIPINFPIHYICCDIRKISLRSIDTVIMNPPFGVYIRGIDMKFLEQAFEMSPLSVYSIHKYNPKSHKLITKLANKKGYATQIIAIKNMAIHATYKNHIKNVHRFKISIYRFVSEGLNNG</sequence>
<dbReference type="InterPro" id="IPR029063">
    <property type="entry name" value="SAM-dependent_MTases_sf"/>
</dbReference>
<evidence type="ECO:0000313" key="2">
    <source>
        <dbReference type="EMBL" id="HHR95820.1"/>
    </source>
</evidence>
<dbReference type="Gene3D" id="3.40.50.150">
    <property type="entry name" value="Vaccinia Virus protein VP39"/>
    <property type="match status" value="1"/>
</dbReference>
<accession>A0A7C5YYQ8</accession>
<dbReference type="InterPro" id="IPR051720">
    <property type="entry name" value="rRNA_MeTrfase/Polyamine_Synth"/>
</dbReference>
<dbReference type="PANTHER" id="PTHR23290:SF0">
    <property type="entry name" value="RRNA N6-ADENOSINE-METHYLTRANSFERASE METTL5"/>
    <property type="match status" value="1"/>
</dbReference>
<dbReference type="Pfam" id="PF05175">
    <property type="entry name" value="MTS"/>
    <property type="match status" value="1"/>
</dbReference>
<dbReference type="AlphaFoldDB" id="A0A7C5YYQ8"/>
<dbReference type="CDD" id="cd02440">
    <property type="entry name" value="AdoMet_MTases"/>
    <property type="match status" value="1"/>
</dbReference>
<reference evidence="2" key="1">
    <citation type="journal article" date="2020" name="mSystems">
        <title>Genome- and Community-Level Interaction Insights into Carbon Utilization and Element Cycling Functions of Hydrothermarchaeota in Hydrothermal Sediment.</title>
        <authorList>
            <person name="Zhou Z."/>
            <person name="Liu Y."/>
            <person name="Xu W."/>
            <person name="Pan J."/>
            <person name="Luo Z.H."/>
            <person name="Li M."/>
        </authorList>
    </citation>
    <scope>NUCLEOTIDE SEQUENCE [LARGE SCALE GENOMIC DNA]</scope>
    <source>
        <strain evidence="2">SpSt-1</strain>
    </source>
</reference>
<comment type="caution">
    <text evidence="2">The sequence shown here is derived from an EMBL/GenBank/DDBJ whole genome shotgun (WGS) entry which is preliminary data.</text>
</comment>
<dbReference type="EMBL" id="DRUB01000055">
    <property type="protein sequence ID" value="HHR95820.1"/>
    <property type="molecule type" value="Genomic_DNA"/>
</dbReference>
<feature type="domain" description="Methyltransferase small" evidence="1">
    <location>
        <begin position="49"/>
        <end position="136"/>
    </location>
</feature>
<protein>
    <submittedName>
        <fullName evidence="2">Methyltransferase domain-containing protein</fullName>
    </submittedName>
</protein>
<gene>
    <name evidence="2" type="ORF">ENL47_03130</name>
</gene>
<dbReference type="InterPro" id="IPR007848">
    <property type="entry name" value="Small_mtfrase_dom"/>
</dbReference>
<name>A0A7C5YYQ8_9CREN</name>
<proteinExistence type="predicted"/>
<dbReference type="SUPFAM" id="SSF53335">
    <property type="entry name" value="S-adenosyl-L-methionine-dependent methyltransferases"/>
    <property type="match status" value="1"/>
</dbReference>
<dbReference type="GO" id="GO:0032259">
    <property type="term" value="P:methylation"/>
    <property type="evidence" value="ECO:0007669"/>
    <property type="project" value="UniProtKB-KW"/>
</dbReference>